<organism evidence="2 3">
    <name type="scientific">Mus spicilegus</name>
    <name type="common">Mound-building mouse</name>
    <dbReference type="NCBI Taxonomy" id="10103"/>
    <lineage>
        <taxon>Eukaryota</taxon>
        <taxon>Metazoa</taxon>
        <taxon>Chordata</taxon>
        <taxon>Craniata</taxon>
        <taxon>Vertebrata</taxon>
        <taxon>Euteleostomi</taxon>
        <taxon>Mammalia</taxon>
        <taxon>Eutheria</taxon>
        <taxon>Euarchontoglires</taxon>
        <taxon>Glires</taxon>
        <taxon>Rodentia</taxon>
        <taxon>Myomorpha</taxon>
        <taxon>Muroidea</taxon>
        <taxon>Muridae</taxon>
        <taxon>Murinae</taxon>
        <taxon>Mus</taxon>
        <taxon>Mus</taxon>
    </lineage>
</organism>
<evidence type="ECO:0008006" key="4">
    <source>
        <dbReference type="Google" id="ProtNLM"/>
    </source>
</evidence>
<dbReference type="Pfam" id="PF05083">
    <property type="entry name" value="LST1"/>
    <property type="match status" value="1"/>
</dbReference>
<reference evidence="2" key="1">
    <citation type="submission" date="2025-08" db="UniProtKB">
        <authorList>
            <consortium name="Ensembl"/>
        </authorList>
    </citation>
    <scope>IDENTIFICATION</scope>
</reference>
<dbReference type="GO" id="GO:0016020">
    <property type="term" value="C:membrane"/>
    <property type="evidence" value="ECO:0007669"/>
    <property type="project" value="InterPro"/>
</dbReference>
<dbReference type="GO" id="GO:0000902">
    <property type="term" value="P:cell morphogenesis"/>
    <property type="evidence" value="ECO:0007669"/>
    <property type="project" value="InterPro"/>
</dbReference>
<evidence type="ECO:0000313" key="3">
    <source>
        <dbReference type="Proteomes" id="UP000694415"/>
    </source>
</evidence>
<dbReference type="InterPro" id="IPR007775">
    <property type="entry name" value="Leukocyte-sp_tscrpt_1_LST1"/>
</dbReference>
<reference evidence="2" key="2">
    <citation type="submission" date="2025-09" db="UniProtKB">
        <authorList>
            <consortium name="Ensembl"/>
        </authorList>
    </citation>
    <scope>IDENTIFICATION</scope>
</reference>
<dbReference type="GO" id="GO:0016358">
    <property type="term" value="P:dendrite development"/>
    <property type="evidence" value="ECO:0007669"/>
    <property type="project" value="TreeGrafter"/>
</dbReference>
<name>A0A8C6MQW3_MUSSI</name>
<dbReference type="Ensembl" id="ENSMSIT00000006266.1">
    <property type="protein sequence ID" value="ENSMSIP00000004940.1"/>
    <property type="gene ID" value="ENSMSIG00000004498.1"/>
</dbReference>
<evidence type="ECO:0000256" key="1">
    <source>
        <dbReference type="SAM" id="Phobius"/>
    </source>
</evidence>
<accession>A0A8C6MQW3</accession>
<keyword evidence="1" id="KW-0472">Membrane</keyword>
<dbReference type="Proteomes" id="UP000694415">
    <property type="component" value="Unplaced"/>
</dbReference>
<proteinExistence type="predicted"/>
<dbReference type="PANTHER" id="PTHR15452">
    <property type="entry name" value="LEUKOCYTE-SPECIFIC TRANSCRIPT 1 PROTEIN"/>
    <property type="match status" value="1"/>
</dbReference>
<protein>
    <recommendedName>
        <fullName evidence="4">Leukocyte-specific transcript 1 protein</fullName>
    </recommendedName>
</protein>
<dbReference type="GeneTree" id="ENSGT00730000112003"/>
<feature type="transmembrane region" description="Helical" evidence="1">
    <location>
        <begin position="44"/>
        <end position="70"/>
    </location>
</feature>
<keyword evidence="3" id="KW-1185">Reference proteome</keyword>
<keyword evidence="1" id="KW-1133">Transmembrane helix</keyword>
<keyword evidence="1" id="KW-0812">Transmembrane</keyword>
<dbReference type="GO" id="GO:0006955">
    <property type="term" value="P:immune response"/>
    <property type="evidence" value="ECO:0007669"/>
    <property type="project" value="InterPro"/>
</dbReference>
<sequence length="123" mass="13976">DKIKNWGRGTQEKYRKLGNLHLTRGLGNWWEKKTLLEILLPDDFLLYGSLGLGGLLLLLVIILFICLCRFSQRVKRLERNAQVSGQEPHYASLQQLPVSSSDITDMKEDPSTDYACIARSTPT</sequence>
<dbReference type="AlphaFoldDB" id="A0A8C6MQW3"/>
<evidence type="ECO:0000313" key="2">
    <source>
        <dbReference type="Ensembl" id="ENSMSIP00000004940.1"/>
    </source>
</evidence>
<dbReference type="PANTHER" id="PTHR15452:SF5">
    <property type="entry name" value="LEUKOCYTE-SPECIFIC TRANSCRIPT 1 PROTEIN"/>
    <property type="match status" value="1"/>
</dbReference>